<sequence length="680" mass="74807">MRIPVSMLAAFAASITANTTHAACDDLLPVGRTAATRQRLITTTDLVRIRDIGYPEVMPGQGSPFALSPDGRFLSFVITRADPATNSICSGVVVMPVDGQFAPFIVDRGGALPKLAGVFRGLFITTGLPELVTPKWSPNGRWIAWRKIVDGVVQVIRARADGSGADQVTRSALNVEDFSWSPDGSHIIYLARPGVLESKRQTEIAGLSGWRYDSSILPQESWGPQPWAKDVPQATFAVDVETKAVREATQSERAIASSVPLAEYPPGLVAKGAGGAVAWTAPVSEHPEADKRVWAELPGKERRVCLHEACSGRIRELLWDRGGHSVVFSRGEGWNNEIWTLYRWEPGSDRIMPILKTHDALTGCIAVAEAIVCGRENATMPRRVVALDPKTGRSRTLFDPNPEFTNFKLGSVRRLRWINARGLPAWGDLVLPPDYDGRSKLPMVIVQYRSMGFLRGGIGDDYPIFPMAAKGFAVLSFQRPPSISTLDPNLKSWDDALQAHHENWEERRSVFSSLDRGIDAAIATGSVDPKRIGITGLSDGASTVEFALINSRRFAAAAMSTCCDDGLSSLALGGFAWADQNRRNGLPAFVDDDRDFWRPLSLAVNARLIDTPILMQLADRETLLALPAFTALREAGKNVELIVYPDEYHDKWQPAHRLAVYNRAIGWFEERLQMRNAVFY</sequence>
<feature type="domain" description="Peptidase S9 prolyl oligopeptidase catalytic" evidence="4">
    <location>
        <begin position="516"/>
        <end position="674"/>
    </location>
</feature>
<reference evidence="5 6" key="1">
    <citation type="submission" date="2024-09" db="EMBL/GenBank/DDBJ databases">
        <authorList>
            <person name="Sun Q."/>
            <person name="Mori K."/>
        </authorList>
    </citation>
    <scope>NUCLEOTIDE SEQUENCE [LARGE SCALE GENOMIC DNA]</scope>
    <source>
        <strain evidence="5 6">CICC 11035S</strain>
    </source>
</reference>
<comment type="caution">
    <text evidence="5">The sequence shown here is derived from an EMBL/GenBank/DDBJ whole genome shotgun (WGS) entry which is preliminary data.</text>
</comment>
<name>A0ABV6SAT0_9SPHN</name>
<accession>A0ABV6SAT0</accession>
<dbReference type="Gene3D" id="3.40.50.1820">
    <property type="entry name" value="alpha/beta hydrolase"/>
    <property type="match status" value="1"/>
</dbReference>
<protein>
    <submittedName>
        <fullName evidence="5">Atxe2 family lasso peptide isopeptidase</fullName>
    </submittedName>
</protein>
<keyword evidence="2" id="KW-0720">Serine protease</keyword>
<evidence type="ECO:0000259" key="4">
    <source>
        <dbReference type="Pfam" id="PF00326"/>
    </source>
</evidence>
<evidence type="ECO:0000256" key="3">
    <source>
        <dbReference type="SAM" id="SignalP"/>
    </source>
</evidence>
<dbReference type="Gene3D" id="2.120.10.30">
    <property type="entry name" value="TolB, C-terminal domain"/>
    <property type="match status" value="1"/>
</dbReference>
<gene>
    <name evidence="5" type="ORF">ACFFF8_17330</name>
</gene>
<dbReference type="InterPro" id="IPR053536">
    <property type="entry name" value="Lasso_peptide_isopeptidase"/>
</dbReference>
<keyword evidence="2" id="KW-0645">Protease</keyword>
<feature type="signal peptide" evidence="3">
    <location>
        <begin position="1"/>
        <end position="22"/>
    </location>
</feature>
<dbReference type="Proteomes" id="UP001589858">
    <property type="component" value="Unassembled WGS sequence"/>
</dbReference>
<keyword evidence="6" id="KW-1185">Reference proteome</keyword>
<dbReference type="PANTHER" id="PTHR42776:SF27">
    <property type="entry name" value="DIPEPTIDYL PEPTIDASE FAMILY MEMBER 6"/>
    <property type="match status" value="1"/>
</dbReference>
<evidence type="ECO:0000256" key="1">
    <source>
        <dbReference type="ARBA" id="ARBA00022801"/>
    </source>
</evidence>
<evidence type="ECO:0000313" key="6">
    <source>
        <dbReference type="Proteomes" id="UP001589858"/>
    </source>
</evidence>
<dbReference type="SUPFAM" id="SSF53474">
    <property type="entry name" value="alpha/beta-Hydrolases"/>
    <property type="match status" value="1"/>
</dbReference>
<dbReference type="InterPro" id="IPR011659">
    <property type="entry name" value="WD40"/>
</dbReference>
<dbReference type="InterPro" id="IPR001375">
    <property type="entry name" value="Peptidase_S9_cat"/>
</dbReference>
<dbReference type="Pfam" id="PF07676">
    <property type="entry name" value="PD40"/>
    <property type="match status" value="1"/>
</dbReference>
<keyword evidence="1" id="KW-0378">Hydrolase</keyword>
<dbReference type="RefSeq" id="WP_267224556.1">
    <property type="nucleotide sequence ID" value="NZ_JAPCWC010000038.1"/>
</dbReference>
<evidence type="ECO:0000256" key="2">
    <source>
        <dbReference type="ARBA" id="ARBA00022825"/>
    </source>
</evidence>
<dbReference type="Pfam" id="PF00326">
    <property type="entry name" value="Peptidase_S9"/>
    <property type="match status" value="1"/>
</dbReference>
<keyword evidence="3" id="KW-0732">Signal</keyword>
<organism evidence="5 6">
    <name type="scientific">Novosphingobium clariflavum</name>
    <dbReference type="NCBI Taxonomy" id="2029884"/>
    <lineage>
        <taxon>Bacteria</taxon>
        <taxon>Pseudomonadati</taxon>
        <taxon>Pseudomonadota</taxon>
        <taxon>Alphaproteobacteria</taxon>
        <taxon>Sphingomonadales</taxon>
        <taxon>Sphingomonadaceae</taxon>
        <taxon>Novosphingobium</taxon>
    </lineage>
</organism>
<dbReference type="NCBIfam" id="NF033523">
    <property type="entry name" value="lasso_peptidase"/>
    <property type="match status" value="1"/>
</dbReference>
<dbReference type="InterPro" id="IPR011042">
    <property type="entry name" value="6-blade_b-propeller_TolB-like"/>
</dbReference>
<dbReference type="InterPro" id="IPR029058">
    <property type="entry name" value="AB_hydrolase_fold"/>
</dbReference>
<proteinExistence type="predicted"/>
<evidence type="ECO:0000313" key="5">
    <source>
        <dbReference type="EMBL" id="MFC0686351.1"/>
    </source>
</evidence>
<dbReference type="EMBL" id="JBHLTM010000065">
    <property type="protein sequence ID" value="MFC0686351.1"/>
    <property type="molecule type" value="Genomic_DNA"/>
</dbReference>
<dbReference type="SUPFAM" id="SSF82171">
    <property type="entry name" value="DPP6 N-terminal domain-like"/>
    <property type="match status" value="1"/>
</dbReference>
<dbReference type="PANTHER" id="PTHR42776">
    <property type="entry name" value="SERINE PEPTIDASE S9 FAMILY MEMBER"/>
    <property type="match status" value="1"/>
</dbReference>
<feature type="chain" id="PRO_5046909399" evidence="3">
    <location>
        <begin position="23"/>
        <end position="680"/>
    </location>
</feature>